<dbReference type="Gene3D" id="2.40.160.20">
    <property type="match status" value="1"/>
</dbReference>
<reference evidence="2 3" key="1">
    <citation type="submission" date="2016-11" db="EMBL/GenBank/DDBJ databases">
        <authorList>
            <person name="Varghese N."/>
            <person name="Submissions S."/>
        </authorList>
    </citation>
    <scope>NUCLEOTIDE SEQUENCE [LARGE SCALE GENOMIC DNA]</scope>
    <source>
        <strain evidence="2 3">CGMCC 1.12174</strain>
        <strain evidence="1 4">DSM 26351</strain>
    </source>
</reference>
<dbReference type="Proteomes" id="UP000198940">
    <property type="component" value="Unassembled WGS sequence"/>
</dbReference>
<dbReference type="STRING" id="1055723.SAMN05216293_3509"/>
<proteinExistence type="predicted"/>
<protein>
    <recommendedName>
        <fullName evidence="5">DUF3237 domain-containing protein</fullName>
    </recommendedName>
</protein>
<sequence>MENTLEKTDLALLFKEQVVLTDFVEYGFSMQDLVNGERIPEEGARFDIYFEGDLIGEKINGKISGVDYLEVRTDGRFFLDLHAKILTNDGAQIQVTETGINDNGALKLNMEFHTNDKRYTWLNRTQVLGLGTVDFNTGQAIVKGYSL</sequence>
<dbReference type="Proteomes" id="UP000184031">
    <property type="component" value="Unassembled WGS sequence"/>
</dbReference>
<evidence type="ECO:0000313" key="3">
    <source>
        <dbReference type="Proteomes" id="UP000184031"/>
    </source>
</evidence>
<accession>A0A1M7AR76</accession>
<dbReference type="EMBL" id="FRAT01000010">
    <property type="protein sequence ID" value="SHL45201.1"/>
    <property type="molecule type" value="Genomic_DNA"/>
</dbReference>
<dbReference type="Pfam" id="PF11578">
    <property type="entry name" value="DUF3237"/>
    <property type="match status" value="1"/>
</dbReference>
<dbReference type="AlphaFoldDB" id="A0A1M7AR76"/>
<dbReference type="RefSeq" id="WP_072882192.1">
    <property type="nucleotide sequence ID" value="NZ_FOKU01000009.1"/>
</dbReference>
<comment type="caution">
    <text evidence="2">The sequence shown here is derived from an EMBL/GenBank/DDBJ whole genome shotgun (WGS) entry which is preliminary data.</text>
</comment>
<gene>
    <name evidence="1" type="ORF">SAMN04487891_109136</name>
    <name evidence="2" type="ORF">SAMN05216293_3509</name>
</gene>
<evidence type="ECO:0008006" key="5">
    <source>
        <dbReference type="Google" id="ProtNLM"/>
    </source>
</evidence>
<name>A0A1M7AR76_9FLAO</name>
<keyword evidence="4" id="KW-1185">Reference proteome</keyword>
<evidence type="ECO:0000313" key="2">
    <source>
        <dbReference type="EMBL" id="SHL45201.1"/>
    </source>
</evidence>
<dbReference type="EMBL" id="FOKU01000009">
    <property type="protein sequence ID" value="SFC35359.1"/>
    <property type="molecule type" value="Genomic_DNA"/>
</dbReference>
<organism evidence="2 3">
    <name type="scientific">Flagellimonas taeanensis</name>
    <dbReference type="NCBI Taxonomy" id="1005926"/>
    <lineage>
        <taxon>Bacteria</taxon>
        <taxon>Pseudomonadati</taxon>
        <taxon>Bacteroidota</taxon>
        <taxon>Flavobacteriia</taxon>
        <taxon>Flavobacteriales</taxon>
        <taxon>Flavobacteriaceae</taxon>
        <taxon>Flagellimonas</taxon>
    </lineage>
</organism>
<dbReference type="OrthoDB" id="1434196at2"/>
<evidence type="ECO:0000313" key="1">
    <source>
        <dbReference type="EMBL" id="SFC35359.1"/>
    </source>
</evidence>
<evidence type="ECO:0000313" key="4">
    <source>
        <dbReference type="Proteomes" id="UP000198940"/>
    </source>
</evidence>